<proteinExistence type="predicted"/>
<dbReference type="AlphaFoldDB" id="A0A9K3LMF1"/>
<dbReference type="Proteomes" id="UP000693970">
    <property type="component" value="Unassembled WGS sequence"/>
</dbReference>
<reference evidence="2" key="2">
    <citation type="submission" date="2021-04" db="EMBL/GenBank/DDBJ databases">
        <authorList>
            <person name="Podell S."/>
        </authorList>
    </citation>
    <scope>NUCLEOTIDE SEQUENCE</scope>
    <source>
        <strain evidence="2">Hildebrandi</strain>
    </source>
</reference>
<protein>
    <submittedName>
        <fullName evidence="2">Uncharacterized protein</fullName>
    </submittedName>
</protein>
<name>A0A9K3LMF1_9STRA</name>
<evidence type="ECO:0000256" key="1">
    <source>
        <dbReference type="SAM" id="MobiDB-lite"/>
    </source>
</evidence>
<evidence type="ECO:0000313" key="3">
    <source>
        <dbReference type="Proteomes" id="UP000693970"/>
    </source>
</evidence>
<feature type="compositionally biased region" description="Polar residues" evidence="1">
    <location>
        <begin position="261"/>
        <end position="279"/>
    </location>
</feature>
<dbReference type="EMBL" id="JAGRRH010000009">
    <property type="protein sequence ID" value="KAG7365149.1"/>
    <property type="molecule type" value="Genomic_DNA"/>
</dbReference>
<reference evidence="2" key="1">
    <citation type="journal article" date="2021" name="Sci. Rep.">
        <title>Diploid genomic architecture of Nitzschia inconspicua, an elite biomass production diatom.</title>
        <authorList>
            <person name="Oliver A."/>
            <person name="Podell S."/>
            <person name="Pinowska A."/>
            <person name="Traller J.C."/>
            <person name="Smith S.R."/>
            <person name="McClure R."/>
            <person name="Beliaev A."/>
            <person name="Bohutskyi P."/>
            <person name="Hill E.A."/>
            <person name="Rabines A."/>
            <person name="Zheng H."/>
            <person name="Allen L.Z."/>
            <person name="Kuo A."/>
            <person name="Grigoriev I.V."/>
            <person name="Allen A.E."/>
            <person name="Hazlebeck D."/>
            <person name="Allen E.E."/>
        </authorList>
    </citation>
    <scope>NUCLEOTIDE SEQUENCE</scope>
    <source>
        <strain evidence="2">Hildebrandi</strain>
    </source>
</reference>
<comment type="caution">
    <text evidence="2">The sequence shown here is derived from an EMBL/GenBank/DDBJ whole genome shotgun (WGS) entry which is preliminary data.</text>
</comment>
<accession>A0A9K3LMF1</accession>
<sequence>MDSSTAAAPLLSAIDVARECNNLGCDLLVMNNVASAIETFSLAIKLMRNISQACVDSHVHANLAKIASEYHHEARQLVQSAKTTLLGYTESSCCLKYSSRSIKLDSMRLSSGAIRIPSINRSSTILLYNMGLACLIHGKPPMLNASLPLFDMAYKLGIQAAASSTRSHVYNLEDDRSDLSTLQRICMDSLHFSAQLYHTKSDFDMADKILMELRHLVAQLPPTNDPQEQMRRHHFWILKDILQKQTLAPAAVKDNDIETNRMSQTKTGQSRVCQSSSESPDIVEVEAAPMTRTEVEAAATSHPAKMASFRSYADVVRNKERK</sequence>
<keyword evidence="3" id="KW-1185">Reference proteome</keyword>
<evidence type="ECO:0000313" key="2">
    <source>
        <dbReference type="EMBL" id="KAG7365149.1"/>
    </source>
</evidence>
<gene>
    <name evidence="2" type="ORF">IV203_038352</name>
</gene>
<organism evidence="2 3">
    <name type="scientific">Nitzschia inconspicua</name>
    <dbReference type="NCBI Taxonomy" id="303405"/>
    <lineage>
        <taxon>Eukaryota</taxon>
        <taxon>Sar</taxon>
        <taxon>Stramenopiles</taxon>
        <taxon>Ochrophyta</taxon>
        <taxon>Bacillariophyta</taxon>
        <taxon>Bacillariophyceae</taxon>
        <taxon>Bacillariophycidae</taxon>
        <taxon>Bacillariales</taxon>
        <taxon>Bacillariaceae</taxon>
        <taxon>Nitzschia</taxon>
    </lineage>
</organism>
<feature type="region of interest" description="Disordered" evidence="1">
    <location>
        <begin position="261"/>
        <end position="284"/>
    </location>
</feature>